<evidence type="ECO:0000313" key="2">
    <source>
        <dbReference type="EMBL" id="NOK32366.1"/>
    </source>
</evidence>
<feature type="region of interest" description="Disordered" evidence="1">
    <location>
        <begin position="1"/>
        <end position="20"/>
    </location>
</feature>
<evidence type="ECO:0000313" key="3">
    <source>
        <dbReference type="Proteomes" id="UP000563426"/>
    </source>
</evidence>
<reference evidence="2 3" key="1">
    <citation type="submission" date="2020-05" db="EMBL/GenBank/DDBJ databases">
        <authorList>
            <person name="Whitworth D."/>
        </authorList>
    </citation>
    <scope>NUCLEOTIDE SEQUENCE [LARGE SCALE GENOMIC DNA]</scope>
    <source>
        <strain evidence="2 3">AB043B</strain>
    </source>
</reference>
<comment type="caution">
    <text evidence="2">The sequence shown here is derived from an EMBL/GenBank/DDBJ whole genome shotgun (WGS) entry which is preliminary data.</text>
</comment>
<dbReference type="RefSeq" id="WP_171433078.1">
    <property type="nucleotide sequence ID" value="NZ_JABFJV010000012.1"/>
</dbReference>
<accession>A0A7Y4KEH6</accession>
<dbReference type="Proteomes" id="UP000563426">
    <property type="component" value="Unassembled WGS sequence"/>
</dbReference>
<dbReference type="AlphaFoldDB" id="A0A7Y4KEH6"/>
<organism evidence="2 3">
    <name type="scientific">Corallococcus exercitus</name>
    <dbReference type="NCBI Taxonomy" id="2316736"/>
    <lineage>
        <taxon>Bacteria</taxon>
        <taxon>Pseudomonadati</taxon>
        <taxon>Myxococcota</taxon>
        <taxon>Myxococcia</taxon>
        <taxon>Myxococcales</taxon>
        <taxon>Cystobacterineae</taxon>
        <taxon>Myxococcaceae</taxon>
        <taxon>Corallococcus</taxon>
    </lineage>
</organism>
<sequence>MAKFTVRQRPDATPLGEGVARFPEYPHAEAARATLMSGLYATMGADHPDIAAAIKAGLLAKPELNHHLEQDRSKWEFVYTLGEATEDKNGSSVRFAVFAQPTGPLPRPGINR</sequence>
<proteinExistence type="predicted"/>
<keyword evidence="3" id="KW-1185">Reference proteome</keyword>
<name>A0A7Y4KEH6_9BACT</name>
<gene>
    <name evidence="2" type="ORF">HMI49_04015</name>
</gene>
<protein>
    <submittedName>
        <fullName evidence="2">Uncharacterized protein</fullName>
    </submittedName>
</protein>
<evidence type="ECO:0000256" key="1">
    <source>
        <dbReference type="SAM" id="MobiDB-lite"/>
    </source>
</evidence>
<dbReference type="EMBL" id="JABFJV010000012">
    <property type="protein sequence ID" value="NOK32366.1"/>
    <property type="molecule type" value="Genomic_DNA"/>
</dbReference>